<dbReference type="GO" id="GO:0008745">
    <property type="term" value="F:N-acetylmuramoyl-L-alanine amidase activity"/>
    <property type="evidence" value="ECO:0007669"/>
    <property type="project" value="InterPro"/>
</dbReference>
<dbReference type="PANTHER" id="PTHR11022">
    <property type="entry name" value="PEPTIDOGLYCAN RECOGNITION PROTEIN"/>
    <property type="match status" value="1"/>
</dbReference>
<dbReference type="Gene3D" id="3.40.80.10">
    <property type="entry name" value="Peptidoglycan recognition protein-like"/>
    <property type="match status" value="1"/>
</dbReference>
<dbReference type="InterPro" id="IPR015510">
    <property type="entry name" value="PGRP"/>
</dbReference>
<dbReference type="GO" id="GO:0009253">
    <property type="term" value="P:peptidoglycan catabolic process"/>
    <property type="evidence" value="ECO:0007669"/>
    <property type="project" value="InterPro"/>
</dbReference>
<evidence type="ECO:0000313" key="4">
    <source>
        <dbReference type="EMBL" id="MBG6136733.1"/>
    </source>
</evidence>
<dbReference type="RefSeq" id="WP_197003669.1">
    <property type="nucleotide sequence ID" value="NZ_BONS01000016.1"/>
</dbReference>
<comment type="caution">
    <text evidence="4">The sequence shown here is derived from an EMBL/GenBank/DDBJ whole genome shotgun (WGS) entry which is preliminary data.</text>
</comment>
<dbReference type="EMBL" id="JADOUF010000001">
    <property type="protein sequence ID" value="MBG6136733.1"/>
    <property type="molecule type" value="Genomic_DNA"/>
</dbReference>
<dbReference type="GO" id="GO:0008270">
    <property type="term" value="F:zinc ion binding"/>
    <property type="evidence" value="ECO:0007669"/>
    <property type="project" value="InterPro"/>
</dbReference>
<dbReference type="InterPro" id="IPR036505">
    <property type="entry name" value="Amidase/PGRP_sf"/>
</dbReference>
<dbReference type="CDD" id="cd06583">
    <property type="entry name" value="PGRP"/>
    <property type="match status" value="1"/>
</dbReference>
<dbReference type="Pfam" id="PF01510">
    <property type="entry name" value="Amidase_2"/>
    <property type="match status" value="1"/>
</dbReference>
<evidence type="ECO:0000313" key="5">
    <source>
        <dbReference type="Proteomes" id="UP000622552"/>
    </source>
</evidence>
<sequence>MITRRAMLAAATGAAASLALPLTGRANASPGQPYLDRASWGADEALRFGSDGVETWPPALFATQTLTVHHTVTANDDPDPAATVRAIYRDHAVVRGWGDIGYHLVIDGSGQVFEGRWSGGDHLPVFGDGAGPGGRPLMVNGGHVAGFNAGNIGVALLGDLSDRMPSPAARRSLVAVLAGLAVATGLDPLGTTRYVNPISGATATVDTISGHRNWQPTGCPGDRFYPELAALRRDVARLVPRPGP</sequence>
<feature type="domain" description="Peptidoglycan recognition protein family" evidence="3">
    <location>
        <begin position="32"/>
        <end position="203"/>
    </location>
</feature>
<dbReference type="AlphaFoldDB" id="A0A8J7GI09"/>
<dbReference type="SMART" id="SM00701">
    <property type="entry name" value="PGRP"/>
    <property type="match status" value="1"/>
</dbReference>
<protein>
    <recommendedName>
        <fullName evidence="3">Peptidoglycan recognition protein family domain-containing protein</fullName>
    </recommendedName>
</protein>
<name>A0A8J7GI09_9ACTN</name>
<feature type="signal peptide" evidence="2">
    <location>
        <begin position="1"/>
        <end position="28"/>
    </location>
</feature>
<organism evidence="4 5">
    <name type="scientific">Longispora fulva</name>
    <dbReference type="NCBI Taxonomy" id="619741"/>
    <lineage>
        <taxon>Bacteria</taxon>
        <taxon>Bacillati</taxon>
        <taxon>Actinomycetota</taxon>
        <taxon>Actinomycetes</taxon>
        <taxon>Micromonosporales</taxon>
        <taxon>Micromonosporaceae</taxon>
        <taxon>Longispora</taxon>
    </lineage>
</organism>
<dbReference type="PROSITE" id="PS51318">
    <property type="entry name" value="TAT"/>
    <property type="match status" value="1"/>
</dbReference>
<dbReference type="InterPro" id="IPR006311">
    <property type="entry name" value="TAT_signal"/>
</dbReference>
<dbReference type="PANTHER" id="PTHR11022:SF41">
    <property type="entry name" value="PEPTIDOGLYCAN-RECOGNITION PROTEIN LC-RELATED"/>
    <property type="match status" value="1"/>
</dbReference>
<evidence type="ECO:0000256" key="1">
    <source>
        <dbReference type="ARBA" id="ARBA00007553"/>
    </source>
</evidence>
<evidence type="ECO:0000256" key="2">
    <source>
        <dbReference type="SAM" id="SignalP"/>
    </source>
</evidence>
<feature type="chain" id="PRO_5035145454" description="Peptidoglycan recognition protein family domain-containing protein" evidence="2">
    <location>
        <begin position="29"/>
        <end position="244"/>
    </location>
</feature>
<reference evidence="4" key="1">
    <citation type="submission" date="2020-11" db="EMBL/GenBank/DDBJ databases">
        <title>Sequencing the genomes of 1000 actinobacteria strains.</title>
        <authorList>
            <person name="Klenk H.-P."/>
        </authorList>
    </citation>
    <scope>NUCLEOTIDE SEQUENCE</scope>
    <source>
        <strain evidence="4">DSM 45356</strain>
    </source>
</reference>
<keyword evidence="5" id="KW-1185">Reference proteome</keyword>
<gene>
    <name evidence="4" type="ORF">IW245_002927</name>
</gene>
<comment type="similarity">
    <text evidence="1">Belongs to the N-acetylmuramoyl-L-alanine amidase 2 family.</text>
</comment>
<dbReference type="SUPFAM" id="SSF55846">
    <property type="entry name" value="N-acetylmuramoyl-L-alanine amidase-like"/>
    <property type="match status" value="1"/>
</dbReference>
<dbReference type="Proteomes" id="UP000622552">
    <property type="component" value="Unassembled WGS sequence"/>
</dbReference>
<evidence type="ECO:0000259" key="3">
    <source>
        <dbReference type="SMART" id="SM00701"/>
    </source>
</evidence>
<proteinExistence type="inferred from homology"/>
<accession>A0A8J7GI09</accession>
<dbReference type="InterPro" id="IPR002502">
    <property type="entry name" value="Amidase_domain"/>
</dbReference>
<keyword evidence="2" id="KW-0732">Signal</keyword>
<dbReference type="InterPro" id="IPR006619">
    <property type="entry name" value="PGRP_domain_met/bac"/>
</dbReference>